<accession>A0A9D9E022</accession>
<dbReference type="AlphaFoldDB" id="A0A9D9E022"/>
<dbReference type="PROSITE" id="PS51257">
    <property type="entry name" value="PROKAR_LIPOPROTEIN"/>
    <property type="match status" value="1"/>
</dbReference>
<evidence type="ECO:0000313" key="3">
    <source>
        <dbReference type="EMBL" id="MBO8436653.1"/>
    </source>
</evidence>
<dbReference type="Proteomes" id="UP000823615">
    <property type="component" value="Unassembled WGS sequence"/>
</dbReference>
<dbReference type="Gene3D" id="2.60.40.4270">
    <property type="entry name" value="Listeria-Bacteroides repeat domain"/>
    <property type="match status" value="1"/>
</dbReference>
<evidence type="ECO:0000256" key="2">
    <source>
        <dbReference type="SAM" id="SignalP"/>
    </source>
</evidence>
<gene>
    <name evidence="3" type="ORF">IAA97_06710</name>
</gene>
<evidence type="ECO:0000256" key="1">
    <source>
        <dbReference type="ARBA" id="ARBA00004196"/>
    </source>
</evidence>
<reference evidence="3" key="1">
    <citation type="submission" date="2020-10" db="EMBL/GenBank/DDBJ databases">
        <authorList>
            <person name="Gilroy R."/>
        </authorList>
    </citation>
    <scope>NUCLEOTIDE SEQUENCE</scope>
    <source>
        <strain evidence="3">7293</strain>
    </source>
</reference>
<comment type="subcellular location">
    <subcellularLocation>
        <location evidence="1">Cell envelope</location>
    </subcellularLocation>
</comment>
<protein>
    <submittedName>
        <fullName evidence="3">InlB B-repeat-containing protein</fullName>
    </submittedName>
</protein>
<dbReference type="Pfam" id="PF09479">
    <property type="entry name" value="Flg_new"/>
    <property type="match status" value="2"/>
</dbReference>
<feature type="signal peptide" evidence="2">
    <location>
        <begin position="1"/>
        <end position="26"/>
    </location>
</feature>
<evidence type="ECO:0000313" key="4">
    <source>
        <dbReference type="Proteomes" id="UP000823615"/>
    </source>
</evidence>
<proteinExistence type="predicted"/>
<feature type="chain" id="PRO_5038650717" evidence="2">
    <location>
        <begin position="27"/>
        <end position="417"/>
    </location>
</feature>
<name>A0A9D9E022_9SPIO</name>
<comment type="caution">
    <text evidence="3">The sequence shown here is derived from an EMBL/GenBank/DDBJ whole genome shotgun (WGS) entry which is preliminary data.</text>
</comment>
<sequence length="417" mass="45372">MRKTAAIIMIGVFLSLVSCLNNPALSIPFIPASESHVVTFDANGGVFDDGRTQIEVEVVDGNPVIDPASEPVYISASHIFAGWCIDKDCTADYDFTSSVTSDITIYAKWDKAEYTVDFILDGVTVHSETVLSGTEINEPDIEVEKGQVVHWYTDQSFSAEVEFPYTVSGNLALYGKKEIATYPLVVSIGNMENVTGFKLVVGDSSEAVSVNGDTYVSEQKYEYGSEIYLFAYIEGKGIKITPAGIISYTDEIPIESQSFAVEDTISGFDGSEIKLNMVPLLGAFRGWTNQLSNNRVEYVEKATGTLSGFATEMNLKTREVLASTDIVFDVLVKEGNSSADVGIDAMIIGYDKEKSQTAEVEITFTDGSDAFEKSSDVTSQIRGDLKEIDISNRRGNSSIVTEFDFGWTSAPVIGNAF</sequence>
<dbReference type="InterPro" id="IPR042229">
    <property type="entry name" value="Listeria/Bacterioides_rpt_sf"/>
</dbReference>
<keyword evidence="2" id="KW-0732">Signal</keyword>
<organism evidence="3 4">
    <name type="scientific">Candidatus Ornithospirochaeta stercoripullorum</name>
    <dbReference type="NCBI Taxonomy" id="2840899"/>
    <lineage>
        <taxon>Bacteria</taxon>
        <taxon>Pseudomonadati</taxon>
        <taxon>Spirochaetota</taxon>
        <taxon>Spirochaetia</taxon>
        <taxon>Spirochaetales</taxon>
        <taxon>Spirochaetaceae</taxon>
        <taxon>Spirochaetaceae incertae sedis</taxon>
        <taxon>Candidatus Ornithospirochaeta</taxon>
    </lineage>
</organism>
<reference evidence="3" key="2">
    <citation type="journal article" date="2021" name="PeerJ">
        <title>Extensive microbial diversity within the chicken gut microbiome revealed by metagenomics and culture.</title>
        <authorList>
            <person name="Gilroy R."/>
            <person name="Ravi A."/>
            <person name="Getino M."/>
            <person name="Pursley I."/>
            <person name="Horton D.L."/>
            <person name="Alikhan N.F."/>
            <person name="Baker D."/>
            <person name="Gharbi K."/>
            <person name="Hall N."/>
            <person name="Watson M."/>
            <person name="Adriaenssens E.M."/>
            <person name="Foster-Nyarko E."/>
            <person name="Jarju S."/>
            <person name="Secka A."/>
            <person name="Antonio M."/>
            <person name="Oren A."/>
            <person name="Chaudhuri R.R."/>
            <person name="La Ragione R."/>
            <person name="Hildebrand F."/>
            <person name="Pallen M.J."/>
        </authorList>
    </citation>
    <scope>NUCLEOTIDE SEQUENCE</scope>
    <source>
        <strain evidence="3">7293</strain>
    </source>
</reference>
<dbReference type="InterPro" id="IPR013378">
    <property type="entry name" value="InlB-like_B-rpt"/>
</dbReference>
<dbReference type="GO" id="GO:0030313">
    <property type="term" value="C:cell envelope"/>
    <property type="evidence" value="ECO:0007669"/>
    <property type="project" value="UniProtKB-SubCell"/>
</dbReference>
<dbReference type="EMBL" id="JADIMT010000076">
    <property type="protein sequence ID" value="MBO8436653.1"/>
    <property type="molecule type" value="Genomic_DNA"/>
</dbReference>